<keyword evidence="4 7" id="KW-0812">Transmembrane</keyword>
<evidence type="ECO:0000313" key="9">
    <source>
        <dbReference type="EMBL" id="MDX8153547.1"/>
    </source>
</evidence>
<dbReference type="CDD" id="cd17321">
    <property type="entry name" value="MFS_MMR_MDR_like"/>
    <property type="match status" value="1"/>
</dbReference>
<dbReference type="Gene3D" id="1.20.1250.20">
    <property type="entry name" value="MFS general substrate transporter like domains"/>
    <property type="match status" value="1"/>
</dbReference>
<dbReference type="PANTHER" id="PTHR42718">
    <property type="entry name" value="MAJOR FACILITATOR SUPERFAMILY MULTIDRUG TRANSPORTER MFSC"/>
    <property type="match status" value="1"/>
</dbReference>
<evidence type="ECO:0000256" key="2">
    <source>
        <dbReference type="ARBA" id="ARBA00022448"/>
    </source>
</evidence>
<feature type="transmembrane region" description="Helical" evidence="7">
    <location>
        <begin position="282"/>
        <end position="305"/>
    </location>
</feature>
<dbReference type="RefSeq" id="WP_319955697.1">
    <property type="nucleotide sequence ID" value="NZ_JAXAVX010000016.1"/>
</dbReference>
<feature type="transmembrane region" description="Helical" evidence="7">
    <location>
        <begin position="180"/>
        <end position="200"/>
    </location>
</feature>
<evidence type="ECO:0000256" key="1">
    <source>
        <dbReference type="ARBA" id="ARBA00004651"/>
    </source>
</evidence>
<feature type="transmembrane region" description="Helical" evidence="7">
    <location>
        <begin position="317"/>
        <end position="339"/>
    </location>
</feature>
<protein>
    <submittedName>
        <fullName evidence="9">MFS transporter</fullName>
    </submittedName>
</protein>
<feature type="transmembrane region" description="Helical" evidence="7">
    <location>
        <begin position="375"/>
        <end position="399"/>
    </location>
</feature>
<evidence type="ECO:0000313" key="10">
    <source>
        <dbReference type="Proteomes" id="UP001277761"/>
    </source>
</evidence>
<dbReference type="PROSITE" id="PS50850">
    <property type="entry name" value="MFS"/>
    <property type="match status" value="1"/>
</dbReference>
<feature type="transmembrane region" description="Helical" evidence="7">
    <location>
        <begin position="120"/>
        <end position="138"/>
    </location>
</feature>
<keyword evidence="10" id="KW-1185">Reference proteome</keyword>
<keyword evidence="2" id="KW-0813">Transport</keyword>
<sequence>MSSSPDTPVAAPAAVDPHHERRWLILVVVGIAQLMVVLDATITNIALPSAQADLGFSDGSRQWVITAYALAFGSLLLLGGRLGDLLGRKRVFVVGLLGFATASAVGGAAGSFGVLVGARAAQGVFAALLAPAALGLLSTTFTDPAERAKAFGVFGAIAGAGAGIGMLLGGVLTDLLSWRWSLYVNLLFAIPAATAAVRLLHGTRAGSLRGRIDVPGTLTATAGLLALVYGFSHAESDGWGNGLTVAMLAAAAVLLVSFVLVERRSDKPLLPLSVVTDRARASAYLSFGLAGAAMFAVFLFMTFYLQRTLGFSPLETGFAFLPLNLVIIATATTVSTRILPRTGPRPLVPTGMLLGAASMLWFTGLDVDGGYAGHILPGLLVMGVGMGLIFAPAMATATLGVAPQHAGVASAMVSTGQQVGGAVGTALLSTLAASATSGYVDGRVPSQQVLAEAAVHGYTTAFWWAAGIFLLGAAVSAALLPRRAAAQAPVGEPVLAH</sequence>
<organism evidence="9 10">
    <name type="scientific">Patulibacter brassicae</name>
    <dbReference type="NCBI Taxonomy" id="1705717"/>
    <lineage>
        <taxon>Bacteria</taxon>
        <taxon>Bacillati</taxon>
        <taxon>Actinomycetota</taxon>
        <taxon>Thermoleophilia</taxon>
        <taxon>Solirubrobacterales</taxon>
        <taxon>Patulibacteraceae</taxon>
        <taxon>Patulibacter</taxon>
    </lineage>
</organism>
<keyword evidence="3" id="KW-1003">Cell membrane</keyword>
<evidence type="ECO:0000256" key="5">
    <source>
        <dbReference type="ARBA" id="ARBA00022989"/>
    </source>
</evidence>
<dbReference type="InterPro" id="IPR036259">
    <property type="entry name" value="MFS_trans_sf"/>
</dbReference>
<comment type="subcellular location">
    <subcellularLocation>
        <location evidence="1">Cell membrane</location>
        <topology evidence="1">Multi-pass membrane protein</topology>
    </subcellularLocation>
</comment>
<dbReference type="PANTHER" id="PTHR42718:SF46">
    <property type="entry name" value="BLR6921 PROTEIN"/>
    <property type="match status" value="1"/>
</dbReference>
<accession>A0ABU4VNX1</accession>
<evidence type="ECO:0000256" key="7">
    <source>
        <dbReference type="SAM" id="Phobius"/>
    </source>
</evidence>
<dbReference type="InterPro" id="IPR011701">
    <property type="entry name" value="MFS"/>
</dbReference>
<dbReference type="EMBL" id="JAXAVX010000016">
    <property type="protein sequence ID" value="MDX8153547.1"/>
    <property type="molecule type" value="Genomic_DNA"/>
</dbReference>
<feature type="transmembrane region" description="Helical" evidence="7">
    <location>
        <begin position="23"/>
        <end position="42"/>
    </location>
</feature>
<dbReference type="Gene3D" id="1.20.1720.10">
    <property type="entry name" value="Multidrug resistance protein D"/>
    <property type="match status" value="1"/>
</dbReference>
<gene>
    <name evidence="9" type="ORF">SK069_18250</name>
</gene>
<comment type="caution">
    <text evidence="9">The sequence shown here is derived from an EMBL/GenBank/DDBJ whole genome shotgun (WGS) entry which is preliminary data.</text>
</comment>
<dbReference type="InterPro" id="IPR020846">
    <property type="entry name" value="MFS_dom"/>
</dbReference>
<feature type="transmembrane region" description="Helical" evidence="7">
    <location>
        <begin position="150"/>
        <end position="168"/>
    </location>
</feature>
<dbReference type="Proteomes" id="UP001277761">
    <property type="component" value="Unassembled WGS sequence"/>
</dbReference>
<feature type="transmembrane region" description="Helical" evidence="7">
    <location>
        <begin position="419"/>
        <end position="440"/>
    </location>
</feature>
<feature type="transmembrane region" description="Helical" evidence="7">
    <location>
        <begin position="243"/>
        <end position="261"/>
    </location>
</feature>
<feature type="transmembrane region" description="Helical" evidence="7">
    <location>
        <begin position="460"/>
        <end position="480"/>
    </location>
</feature>
<feature type="domain" description="Major facilitator superfamily (MFS) profile" evidence="8">
    <location>
        <begin position="25"/>
        <end position="484"/>
    </location>
</feature>
<feature type="transmembrane region" description="Helical" evidence="7">
    <location>
        <begin position="212"/>
        <end position="231"/>
    </location>
</feature>
<evidence type="ECO:0000256" key="3">
    <source>
        <dbReference type="ARBA" id="ARBA00022475"/>
    </source>
</evidence>
<evidence type="ECO:0000259" key="8">
    <source>
        <dbReference type="PROSITE" id="PS50850"/>
    </source>
</evidence>
<feature type="transmembrane region" description="Helical" evidence="7">
    <location>
        <begin position="346"/>
        <end position="363"/>
    </location>
</feature>
<feature type="transmembrane region" description="Helical" evidence="7">
    <location>
        <begin position="91"/>
        <end position="114"/>
    </location>
</feature>
<reference evidence="9 10" key="1">
    <citation type="submission" date="2023-11" db="EMBL/GenBank/DDBJ databases">
        <authorList>
            <person name="Xu M."/>
            <person name="Jiang T."/>
        </authorList>
    </citation>
    <scope>NUCLEOTIDE SEQUENCE [LARGE SCALE GENOMIC DNA]</scope>
    <source>
        <strain evidence="9 10">SD</strain>
    </source>
</reference>
<evidence type="ECO:0000256" key="6">
    <source>
        <dbReference type="ARBA" id="ARBA00023136"/>
    </source>
</evidence>
<keyword evidence="6 7" id="KW-0472">Membrane</keyword>
<proteinExistence type="predicted"/>
<evidence type="ECO:0000256" key="4">
    <source>
        <dbReference type="ARBA" id="ARBA00022692"/>
    </source>
</evidence>
<dbReference type="SUPFAM" id="SSF103473">
    <property type="entry name" value="MFS general substrate transporter"/>
    <property type="match status" value="1"/>
</dbReference>
<name>A0ABU4VNX1_9ACTN</name>
<feature type="transmembrane region" description="Helical" evidence="7">
    <location>
        <begin position="62"/>
        <end position="79"/>
    </location>
</feature>
<dbReference type="Pfam" id="PF07690">
    <property type="entry name" value="MFS_1"/>
    <property type="match status" value="1"/>
</dbReference>
<keyword evidence="5 7" id="KW-1133">Transmembrane helix</keyword>